<dbReference type="OrthoDB" id="10255512at2759"/>
<evidence type="ECO:0000313" key="8">
    <source>
        <dbReference type="Proteomes" id="UP001652642"/>
    </source>
</evidence>
<keyword evidence="4" id="KW-0430">Lectin</keyword>
<dbReference type="Gene3D" id="3.10.100.10">
    <property type="entry name" value="Mannose-Binding Protein A, subunit A"/>
    <property type="match status" value="1"/>
</dbReference>
<evidence type="ECO:0000256" key="2">
    <source>
        <dbReference type="ARBA" id="ARBA00022525"/>
    </source>
</evidence>
<sequence>MHPLLFLSILLFGTSLASSPAENCCEELKQLKEHLRKVEEKVDGVINDFMTVHRARSFSTGSERLYTTNEQEGNFEMASATCIQAGGRIPSPKKEGENKFLQEVVQRRNKPAFLVGHKGEGYTNWADGEPNNADGTKNCAEIDIDGKWHAASCEQAHLIVCEFAFIP</sequence>
<evidence type="ECO:0000256" key="4">
    <source>
        <dbReference type="ARBA" id="ARBA00022734"/>
    </source>
</evidence>
<dbReference type="InterPro" id="IPR051663">
    <property type="entry name" value="CLec_Tetranectin-domain"/>
</dbReference>
<dbReference type="InParanoid" id="A0A6J0UB20"/>
<evidence type="ECO:0000259" key="7">
    <source>
        <dbReference type="PROSITE" id="PS50041"/>
    </source>
</evidence>
<feature type="coiled-coil region" evidence="5">
    <location>
        <begin position="21"/>
        <end position="48"/>
    </location>
</feature>
<dbReference type="KEGG" id="pvt:110083680"/>
<dbReference type="Proteomes" id="UP001652642">
    <property type="component" value="Chromosome 3"/>
</dbReference>
<protein>
    <submittedName>
        <fullName evidence="9">Phospholipase A2 inhibitor alpha-like protein</fullName>
    </submittedName>
</protein>
<dbReference type="InterPro" id="IPR016186">
    <property type="entry name" value="C-type_lectin-like/link_sf"/>
</dbReference>
<keyword evidence="3 6" id="KW-0732">Signal</keyword>
<comment type="subcellular location">
    <subcellularLocation>
        <location evidence="1">Secreted</location>
    </subcellularLocation>
</comment>
<accession>A0A6J0UB20</accession>
<keyword evidence="2" id="KW-0964">Secreted</keyword>
<organism evidence="8 9">
    <name type="scientific">Pogona vitticeps</name>
    <name type="common">central bearded dragon</name>
    <dbReference type="NCBI Taxonomy" id="103695"/>
    <lineage>
        <taxon>Eukaryota</taxon>
        <taxon>Metazoa</taxon>
        <taxon>Chordata</taxon>
        <taxon>Craniata</taxon>
        <taxon>Vertebrata</taxon>
        <taxon>Euteleostomi</taxon>
        <taxon>Lepidosauria</taxon>
        <taxon>Squamata</taxon>
        <taxon>Bifurcata</taxon>
        <taxon>Unidentata</taxon>
        <taxon>Episquamata</taxon>
        <taxon>Toxicofera</taxon>
        <taxon>Iguania</taxon>
        <taxon>Acrodonta</taxon>
        <taxon>Agamidae</taxon>
        <taxon>Amphibolurinae</taxon>
        <taxon>Pogona</taxon>
    </lineage>
</organism>
<dbReference type="GO" id="GO:0005615">
    <property type="term" value="C:extracellular space"/>
    <property type="evidence" value="ECO:0007669"/>
    <property type="project" value="TreeGrafter"/>
</dbReference>
<dbReference type="PANTHER" id="PTHR22799:SF1">
    <property type="entry name" value="C-TYPE LECTIN DOMAIN FAMILY 11 MEMBER A"/>
    <property type="match status" value="1"/>
</dbReference>
<dbReference type="PANTHER" id="PTHR22799">
    <property type="entry name" value="TETRANECTIN-RELATED"/>
    <property type="match status" value="1"/>
</dbReference>
<dbReference type="GO" id="GO:0030246">
    <property type="term" value="F:carbohydrate binding"/>
    <property type="evidence" value="ECO:0007669"/>
    <property type="project" value="UniProtKB-KW"/>
</dbReference>
<keyword evidence="8" id="KW-1185">Reference proteome</keyword>
<reference evidence="9" key="1">
    <citation type="submission" date="2025-08" db="UniProtKB">
        <authorList>
            <consortium name="RefSeq"/>
        </authorList>
    </citation>
    <scope>IDENTIFICATION</scope>
</reference>
<keyword evidence="5" id="KW-0175">Coiled coil</keyword>
<feature type="signal peptide" evidence="6">
    <location>
        <begin position="1"/>
        <end position="17"/>
    </location>
</feature>
<feature type="domain" description="C-type lectin" evidence="7">
    <location>
        <begin position="66"/>
        <end position="162"/>
    </location>
</feature>
<evidence type="ECO:0000313" key="9">
    <source>
        <dbReference type="RefSeq" id="XP_020657956.1"/>
    </source>
</evidence>
<feature type="chain" id="PRO_5027070722" evidence="6">
    <location>
        <begin position="18"/>
        <end position="167"/>
    </location>
</feature>
<dbReference type="GO" id="GO:0001503">
    <property type="term" value="P:ossification"/>
    <property type="evidence" value="ECO:0007669"/>
    <property type="project" value="TreeGrafter"/>
</dbReference>
<dbReference type="InterPro" id="IPR001304">
    <property type="entry name" value="C-type_lectin-like"/>
</dbReference>
<dbReference type="GO" id="GO:0008083">
    <property type="term" value="F:growth factor activity"/>
    <property type="evidence" value="ECO:0007669"/>
    <property type="project" value="TreeGrafter"/>
</dbReference>
<proteinExistence type="predicted"/>
<dbReference type="AlphaFoldDB" id="A0A6J0UB20"/>
<evidence type="ECO:0000256" key="1">
    <source>
        <dbReference type="ARBA" id="ARBA00004613"/>
    </source>
</evidence>
<dbReference type="PROSITE" id="PS50041">
    <property type="entry name" value="C_TYPE_LECTIN_2"/>
    <property type="match status" value="1"/>
</dbReference>
<name>A0A6J0UB20_9SAUR</name>
<keyword evidence="9" id="KW-0593">Phospholipase A2 inhibitor</keyword>
<evidence type="ECO:0000256" key="3">
    <source>
        <dbReference type="ARBA" id="ARBA00022729"/>
    </source>
</evidence>
<dbReference type="Pfam" id="PF00059">
    <property type="entry name" value="Lectin_C"/>
    <property type="match status" value="1"/>
</dbReference>
<dbReference type="InterPro" id="IPR016187">
    <property type="entry name" value="CTDL_fold"/>
</dbReference>
<dbReference type="GeneID" id="110083680"/>
<evidence type="ECO:0000256" key="5">
    <source>
        <dbReference type="SAM" id="Coils"/>
    </source>
</evidence>
<evidence type="ECO:0000256" key="6">
    <source>
        <dbReference type="SAM" id="SignalP"/>
    </source>
</evidence>
<gene>
    <name evidence="9" type="primary">LOC110083680</name>
</gene>
<dbReference type="SUPFAM" id="SSF56436">
    <property type="entry name" value="C-type lectin-like"/>
    <property type="match status" value="1"/>
</dbReference>
<dbReference type="RefSeq" id="XP_020657956.1">
    <property type="nucleotide sequence ID" value="XM_020802297.2"/>
</dbReference>
<dbReference type="SMART" id="SM00034">
    <property type="entry name" value="CLECT"/>
    <property type="match status" value="1"/>
</dbReference>